<feature type="domain" description="DUF1592" evidence="5">
    <location>
        <begin position="324"/>
        <end position="452"/>
    </location>
</feature>
<dbReference type="Proteomes" id="UP000551616">
    <property type="component" value="Unassembled WGS sequence"/>
</dbReference>
<name>A0A7V9A7P6_9BACT</name>
<dbReference type="InterPro" id="IPR011478">
    <property type="entry name" value="DUF1585"/>
</dbReference>
<evidence type="ECO:0000259" key="3">
    <source>
        <dbReference type="Pfam" id="PF07626"/>
    </source>
</evidence>
<feature type="domain" description="DUF1587" evidence="3">
    <location>
        <begin position="151"/>
        <end position="215"/>
    </location>
</feature>
<feature type="domain" description="DUF1585" evidence="2">
    <location>
        <begin position="582"/>
        <end position="655"/>
    </location>
</feature>
<evidence type="ECO:0000313" key="9">
    <source>
        <dbReference type="Proteomes" id="UP000551616"/>
    </source>
</evidence>
<dbReference type="Pfam" id="PF07626">
    <property type="entry name" value="PSD3"/>
    <property type="match status" value="1"/>
</dbReference>
<dbReference type="Pfam" id="PF07627">
    <property type="entry name" value="PSCyt3"/>
    <property type="match status" value="1"/>
</dbReference>
<sequence length="663" mass="74854">MHRLFKRASDSRYVLCSLVLMSLFVLWEYPACLADELSPEMSRWGDRYTKDILPIIQSRCIECHSGKDADGEFDLSRFSSGDIAAKAGDIWERVARRIRQNEMPPQGSPGLNDPQKGAFNGWLDSRPDQDLCNQLASDETQAWYRGHVMSRRLTRTEYRNAIEDLVGLKLEPHELPPSDGAGGEGFDTVGDALFTSPIHMEAYLTVADRIIETALPDAYDAASSDINAARDSILTGIPVTHDPKRVEDNRKAAQQCIERFAKRAWRRPVTDEEVDRLLSIYDAALGRGYVFLAALREPLKAVLVSPHFLFVVESEPAGGGVQRITSYQLATRLALLIWSSIPDARLLELAEQEKLFEETVLRQEVRRMLADPKAVALGENFGLQWLGLREFGNGPRPDSEVFPLFNDALAADMREEAILTVANVFREDEPLTRLIDAQYIYANDRLASYYGLEIEEGADWQRVELPNRQRGGVMTMASVLTTASYPRRTSPVLRGRWILEEVLGSRVPPPPPNVPALEESHESGKNLTLRERLEVHRQKAECASCHNRMDPLGFGLENFDGIGRWRESDNGQPIDSEGKLPSGDQFSGPEELKTVILKRSGEFQKHFVRKLIGFAYGRKLNKFDNCVVDQCMKRLKESDLKAAVLIEEIALSYPFQHRYFKSE</sequence>
<dbReference type="Pfam" id="PF07631">
    <property type="entry name" value="PSD4"/>
    <property type="match status" value="1"/>
</dbReference>
<evidence type="ECO:0000259" key="7">
    <source>
        <dbReference type="Pfam" id="PF07637"/>
    </source>
</evidence>
<dbReference type="InterPro" id="IPR013036">
    <property type="entry name" value="DUF1587"/>
</dbReference>
<evidence type="ECO:0000259" key="2">
    <source>
        <dbReference type="Pfam" id="PF07624"/>
    </source>
</evidence>
<organism evidence="8 9">
    <name type="scientific">Bremerella alba</name>
    <dbReference type="NCBI Taxonomy" id="980252"/>
    <lineage>
        <taxon>Bacteria</taxon>
        <taxon>Pseudomonadati</taxon>
        <taxon>Planctomycetota</taxon>
        <taxon>Planctomycetia</taxon>
        <taxon>Pirellulales</taxon>
        <taxon>Pirellulaceae</taxon>
        <taxon>Bremerella</taxon>
    </lineage>
</organism>
<gene>
    <name evidence="8" type="ORF">HOV93_24090</name>
</gene>
<keyword evidence="9" id="KW-1185">Reference proteome</keyword>
<evidence type="ECO:0000259" key="4">
    <source>
        <dbReference type="Pfam" id="PF07627"/>
    </source>
</evidence>
<dbReference type="Pfam" id="PF07624">
    <property type="entry name" value="PSD2"/>
    <property type="match status" value="1"/>
</dbReference>
<dbReference type="InterPro" id="IPR011429">
    <property type="entry name" value="Cyt_c_Planctomycete-type"/>
</dbReference>
<accession>A0A7V9A7P6</accession>
<dbReference type="InterPro" id="IPR013042">
    <property type="entry name" value="DUF1592"/>
</dbReference>
<evidence type="ECO:0000259" key="5">
    <source>
        <dbReference type="Pfam" id="PF07631"/>
    </source>
</evidence>
<proteinExistence type="predicted"/>
<dbReference type="EMBL" id="JABRWO010000006">
    <property type="protein sequence ID" value="MBA2115236.1"/>
    <property type="molecule type" value="Genomic_DNA"/>
</dbReference>
<evidence type="ECO:0000256" key="1">
    <source>
        <dbReference type="SAM" id="MobiDB-lite"/>
    </source>
</evidence>
<evidence type="ECO:0008006" key="10">
    <source>
        <dbReference type="Google" id="ProtNLM"/>
    </source>
</evidence>
<dbReference type="InterPro" id="IPR013043">
    <property type="entry name" value="DUF1595"/>
</dbReference>
<feature type="domain" description="DUF1588" evidence="4">
    <location>
        <begin position="470"/>
        <end position="569"/>
    </location>
</feature>
<feature type="domain" description="Cytochrome C Planctomycete-type" evidence="6">
    <location>
        <begin position="60"/>
        <end position="107"/>
    </location>
</feature>
<feature type="domain" description="DUF1595" evidence="7">
    <location>
        <begin position="253"/>
        <end position="313"/>
    </location>
</feature>
<evidence type="ECO:0000259" key="6">
    <source>
        <dbReference type="Pfam" id="PF07635"/>
    </source>
</evidence>
<evidence type="ECO:0000313" key="8">
    <source>
        <dbReference type="EMBL" id="MBA2115236.1"/>
    </source>
</evidence>
<reference evidence="8 9" key="1">
    <citation type="submission" date="2020-05" db="EMBL/GenBank/DDBJ databases">
        <title>Bremerella alba sp. nov., a novel planctomycete isolated from the surface of the macroalga Fucus spiralis.</title>
        <authorList>
            <person name="Godinho O."/>
            <person name="Botelho R."/>
            <person name="Albuquerque L."/>
            <person name="Wiegand S."/>
            <person name="Da Costa M.S."/>
            <person name="Lobo-Da-Cunha A."/>
            <person name="Jogler C."/>
            <person name="Lage O.M."/>
        </authorList>
    </citation>
    <scope>NUCLEOTIDE SEQUENCE [LARGE SCALE GENOMIC DNA]</scope>
    <source>
        <strain evidence="8 9">FF15</strain>
    </source>
</reference>
<protein>
    <recommendedName>
        <fullName evidence="10">Planctomycete cytochrome C</fullName>
    </recommendedName>
</protein>
<comment type="caution">
    <text evidence="8">The sequence shown here is derived from an EMBL/GenBank/DDBJ whole genome shotgun (WGS) entry which is preliminary data.</text>
</comment>
<dbReference type="InterPro" id="IPR013039">
    <property type="entry name" value="DUF1588"/>
</dbReference>
<dbReference type="AlphaFoldDB" id="A0A7V9A7P6"/>
<feature type="region of interest" description="Disordered" evidence="1">
    <location>
        <begin position="567"/>
        <end position="587"/>
    </location>
</feature>
<dbReference type="Pfam" id="PF07635">
    <property type="entry name" value="PSCyt1"/>
    <property type="match status" value="1"/>
</dbReference>
<dbReference type="Pfam" id="PF07637">
    <property type="entry name" value="PSD5"/>
    <property type="match status" value="1"/>
</dbReference>